<name>A0A1I8BDC8_MELHA</name>
<proteinExistence type="predicted"/>
<organism evidence="2 3">
    <name type="scientific">Meloidogyne hapla</name>
    <name type="common">Root-knot nematode worm</name>
    <dbReference type="NCBI Taxonomy" id="6305"/>
    <lineage>
        <taxon>Eukaryota</taxon>
        <taxon>Metazoa</taxon>
        <taxon>Ecdysozoa</taxon>
        <taxon>Nematoda</taxon>
        <taxon>Chromadorea</taxon>
        <taxon>Rhabditida</taxon>
        <taxon>Tylenchina</taxon>
        <taxon>Tylenchomorpha</taxon>
        <taxon>Tylenchoidea</taxon>
        <taxon>Meloidogynidae</taxon>
        <taxon>Meloidogyninae</taxon>
        <taxon>Meloidogyne</taxon>
    </lineage>
</organism>
<feature type="compositionally biased region" description="Basic and acidic residues" evidence="1">
    <location>
        <begin position="52"/>
        <end position="63"/>
    </location>
</feature>
<dbReference type="WBParaSite" id="MhA1_Contig191.frz3.gene6">
    <property type="protein sequence ID" value="MhA1_Contig191.frz3.gene6"/>
    <property type="gene ID" value="MhA1_Contig191.frz3.gene6"/>
</dbReference>
<dbReference type="Proteomes" id="UP000095281">
    <property type="component" value="Unplaced"/>
</dbReference>
<evidence type="ECO:0000313" key="3">
    <source>
        <dbReference type="WBParaSite" id="MhA1_Contig191.frz3.gene6"/>
    </source>
</evidence>
<keyword evidence="2" id="KW-1185">Reference proteome</keyword>
<protein>
    <submittedName>
        <fullName evidence="3">Uncharacterized protein</fullName>
    </submittedName>
</protein>
<evidence type="ECO:0000313" key="2">
    <source>
        <dbReference type="Proteomes" id="UP000095281"/>
    </source>
</evidence>
<feature type="region of interest" description="Disordered" evidence="1">
    <location>
        <begin position="25"/>
        <end position="63"/>
    </location>
</feature>
<reference evidence="3" key="1">
    <citation type="submission" date="2016-11" db="UniProtKB">
        <authorList>
            <consortium name="WormBaseParasite"/>
        </authorList>
    </citation>
    <scope>IDENTIFICATION</scope>
</reference>
<evidence type="ECO:0000256" key="1">
    <source>
        <dbReference type="SAM" id="MobiDB-lite"/>
    </source>
</evidence>
<accession>A0A1I8BDC8</accession>
<dbReference type="AlphaFoldDB" id="A0A1I8BDC8"/>
<sequence length="117" mass="13143">MSEIIDFEEKNCCRKTERDIYEDVQGTTQIIRRGEDPPSGQVRSSSADTEEKEAANREAFEKNEAANREIARNAFIASRGGVEKFPGEFAWLDEVSSDEAGPSLLLPDRGVFKQLFI</sequence>